<evidence type="ECO:0000313" key="1">
    <source>
        <dbReference type="EMBL" id="QOG29257.1"/>
    </source>
</evidence>
<dbReference type="AlphaFoldDB" id="A0AAE7MTH0"/>
<keyword evidence="1" id="KW-0614">Plasmid</keyword>
<organism evidence="1 2">
    <name type="scientific">Enterococcus gallinarum</name>
    <dbReference type="NCBI Taxonomy" id="1353"/>
    <lineage>
        <taxon>Bacteria</taxon>
        <taxon>Bacillati</taxon>
        <taxon>Bacillota</taxon>
        <taxon>Bacilli</taxon>
        <taxon>Lactobacillales</taxon>
        <taxon>Enterococcaceae</taxon>
        <taxon>Enterococcus</taxon>
    </lineage>
</organism>
<reference evidence="1 2" key="1">
    <citation type="submission" date="2020-03" db="EMBL/GenBank/DDBJ databases">
        <title>Characterization of ganglioside-mimicking enterococci.</title>
        <authorList>
            <person name="Patry R.T."/>
            <person name="Nothaft H."/>
            <person name="Bridger R."/>
            <person name="Shajahan A."/>
            <person name="Huynh S."/>
            <person name="Sanchez S."/>
            <person name="Azadi P."/>
            <person name="Cooper K."/>
            <person name="Miller W.G."/>
            <person name="Parker C.T."/>
            <person name="Wells L."/>
            <person name="Szymanski C.M."/>
        </authorList>
    </citation>
    <scope>NUCLEOTIDE SEQUENCE [LARGE SCALE GENOMIC DNA]</scope>
    <source>
        <strain evidence="1 2">EGM181</strain>
        <plasmid evidence="1 2">pEGM181-2</plasmid>
    </source>
</reference>
<sequence>MNQGQAKSFLSKEETIDKVRDMISKEAIRNMGLYDYEHDLTLEIENNVLTYKINGIDWIKDNTLTDADEIDRAISETVNQFVEEYDTERDLLIKFSNNLSKNMAHKNQEDLAKQVMFMDLPSFLEKAKVVNNQKSKGIFGFLKNIFR</sequence>
<gene>
    <name evidence="1" type="ORF">EGM181_18260</name>
</gene>
<geneLocation type="plasmid" evidence="1 2">
    <name>pEGM181-2</name>
</geneLocation>
<name>A0AAE7MTH0_ENTGA</name>
<dbReference type="EMBL" id="CP050486">
    <property type="protein sequence ID" value="QOG29257.1"/>
    <property type="molecule type" value="Genomic_DNA"/>
</dbReference>
<dbReference type="RefSeq" id="WP_192189593.1">
    <property type="nucleotide sequence ID" value="NZ_CP050486.1"/>
</dbReference>
<proteinExistence type="predicted"/>
<protein>
    <submittedName>
        <fullName evidence="1">Uncharacterized protein</fullName>
    </submittedName>
</protein>
<dbReference type="Proteomes" id="UP000516696">
    <property type="component" value="Plasmid pEGM181-2"/>
</dbReference>
<evidence type="ECO:0000313" key="2">
    <source>
        <dbReference type="Proteomes" id="UP000516696"/>
    </source>
</evidence>
<accession>A0AAE7MTH0</accession>